<proteinExistence type="predicted"/>
<dbReference type="Gene3D" id="1.10.238.100">
    <property type="entry name" value="YAP1 redox domain. Chain B"/>
    <property type="match status" value="1"/>
</dbReference>
<feature type="coiled-coil region" evidence="4">
    <location>
        <begin position="207"/>
        <end position="248"/>
    </location>
</feature>
<dbReference type="PROSITE" id="PS50217">
    <property type="entry name" value="BZIP"/>
    <property type="match status" value="1"/>
</dbReference>
<dbReference type="PROSITE" id="PS00036">
    <property type="entry name" value="BZIP_BASIC"/>
    <property type="match status" value="1"/>
</dbReference>
<keyword evidence="8" id="KW-1185">Reference proteome</keyword>
<dbReference type="SUPFAM" id="SSF57959">
    <property type="entry name" value="Leucine zipper domain"/>
    <property type="match status" value="1"/>
</dbReference>
<sequence>MDIHMQQTPFCENSAQDFTLAPDLDMGANWEDCDTLLTNAAAANGSSLPEFEDTDISHIYQHATPTLPSQQQLQQHQNPQHQGHFPSDSPSSFSSQATNIHNSPAFTSPPMTDVQVKQEPYQADGMSQSNYLFSNMQPPQQEVPNLSPPTTQNLSTTQSSGSKRRKAGTTRGVDSKDNESDEGRINDLANNSNEDEDLVIKRKAQNRAAQRAFRERKEQRVRELEQKLGESEKEKLRLASENERLKKENTVISTENQVLMATSAPGGDRFGGASPAPLKANFPVHKFSNMLLAEHDKEYPPITSNNTSSFVVYEKNAFDTMLGAGAVWERIMQEPDSEDIDVEKVMTFLRGKEHCDGFGPVFRLTDVKNGISLARGNY</sequence>
<dbReference type="OrthoDB" id="4940293at2759"/>
<feature type="region of interest" description="Disordered" evidence="5">
    <location>
        <begin position="67"/>
        <end position="112"/>
    </location>
</feature>
<feature type="compositionally biased region" description="Polar residues" evidence="5">
    <location>
        <begin position="129"/>
        <end position="161"/>
    </location>
</feature>
<evidence type="ECO:0000256" key="2">
    <source>
        <dbReference type="ARBA" id="ARBA00004496"/>
    </source>
</evidence>
<dbReference type="GO" id="GO:0005737">
    <property type="term" value="C:cytoplasm"/>
    <property type="evidence" value="ECO:0007669"/>
    <property type="project" value="UniProtKB-SubCell"/>
</dbReference>
<dbReference type="AlphaFoldDB" id="A0A0J9XCQ6"/>
<dbReference type="SUPFAM" id="SSF111430">
    <property type="entry name" value="YAP1 redox domain"/>
    <property type="match status" value="1"/>
</dbReference>
<evidence type="ECO:0000313" key="8">
    <source>
        <dbReference type="Proteomes" id="UP000242525"/>
    </source>
</evidence>
<dbReference type="GO" id="GO:0001228">
    <property type="term" value="F:DNA-binding transcription activator activity, RNA polymerase II-specific"/>
    <property type="evidence" value="ECO:0007669"/>
    <property type="project" value="TreeGrafter"/>
</dbReference>
<evidence type="ECO:0000259" key="6">
    <source>
        <dbReference type="PROSITE" id="PS50217"/>
    </source>
</evidence>
<accession>A0A0J9XCQ6</accession>
<evidence type="ECO:0000313" key="7">
    <source>
        <dbReference type="EMBL" id="CDO55128.1"/>
    </source>
</evidence>
<feature type="compositionally biased region" description="Polar residues" evidence="5">
    <location>
        <begin position="96"/>
        <end position="110"/>
    </location>
</feature>
<dbReference type="GO" id="GO:0000976">
    <property type="term" value="F:transcription cis-regulatory region binding"/>
    <property type="evidence" value="ECO:0007669"/>
    <property type="project" value="InterPro"/>
</dbReference>
<evidence type="ECO:0000256" key="3">
    <source>
        <dbReference type="ARBA" id="ARBA00023242"/>
    </source>
</evidence>
<comment type="subcellular location">
    <subcellularLocation>
        <location evidence="2">Cytoplasm</location>
    </subcellularLocation>
    <subcellularLocation>
        <location evidence="1">Nucleus</location>
    </subcellularLocation>
</comment>
<dbReference type="SMART" id="SM00338">
    <property type="entry name" value="BRLZ"/>
    <property type="match status" value="1"/>
</dbReference>
<feature type="domain" description="BZIP" evidence="6">
    <location>
        <begin position="201"/>
        <end position="259"/>
    </location>
</feature>
<feature type="region of interest" description="Disordered" evidence="5">
    <location>
        <begin position="129"/>
        <end position="192"/>
    </location>
</feature>
<dbReference type="EMBL" id="CCBN010000010">
    <property type="protein sequence ID" value="CDO55128.1"/>
    <property type="molecule type" value="Genomic_DNA"/>
</dbReference>
<feature type="compositionally biased region" description="Low complexity" evidence="5">
    <location>
        <begin position="70"/>
        <end position="95"/>
    </location>
</feature>
<dbReference type="InterPro" id="IPR050936">
    <property type="entry name" value="AP-1-like"/>
</dbReference>
<organism evidence="7 8">
    <name type="scientific">Geotrichum candidum</name>
    <name type="common">Oospora lactis</name>
    <name type="synonym">Dipodascus geotrichum</name>
    <dbReference type="NCBI Taxonomy" id="1173061"/>
    <lineage>
        <taxon>Eukaryota</taxon>
        <taxon>Fungi</taxon>
        <taxon>Dikarya</taxon>
        <taxon>Ascomycota</taxon>
        <taxon>Saccharomycotina</taxon>
        <taxon>Dipodascomycetes</taxon>
        <taxon>Dipodascales</taxon>
        <taxon>Dipodascaceae</taxon>
        <taxon>Geotrichum</taxon>
    </lineage>
</organism>
<dbReference type="Pfam" id="PF00170">
    <property type="entry name" value="bZIP_1"/>
    <property type="match status" value="1"/>
</dbReference>
<dbReference type="InterPro" id="IPR023167">
    <property type="entry name" value="Yap1_redox_dom_sf"/>
</dbReference>
<dbReference type="PANTHER" id="PTHR40621:SF8">
    <property type="entry name" value="AP-1-LIKE TRANSCRIPTION FACTOR YAP3"/>
    <property type="match status" value="1"/>
</dbReference>
<name>A0A0J9XCQ6_GEOCN</name>
<reference evidence="7" key="1">
    <citation type="submission" date="2014-03" db="EMBL/GenBank/DDBJ databases">
        <authorList>
            <person name="Casaregola S."/>
        </authorList>
    </citation>
    <scope>NUCLEOTIDE SEQUENCE [LARGE SCALE GENOMIC DNA]</scope>
    <source>
        <strain evidence="7">CLIB 918</strain>
    </source>
</reference>
<dbReference type="Proteomes" id="UP000242525">
    <property type="component" value="Unassembled WGS sequence"/>
</dbReference>
<dbReference type="InterPro" id="IPR046347">
    <property type="entry name" value="bZIP_sf"/>
</dbReference>
<keyword evidence="3" id="KW-0539">Nucleus</keyword>
<evidence type="ECO:0000256" key="5">
    <source>
        <dbReference type="SAM" id="MobiDB-lite"/>
    </source>
</evidence>
<dbReference type="STRING" id="1173061.A0A0J9XCQ6"/>
<dbReference type="CDD" id="cd14688">
    <property type="entry name" value="bZIP_YAP"/>
    <property type="match status" value="1"/>
</dbReference>
<dbReference type="InterPro" id="IPR004827">
    <property type="entry name" value="bZIP"/>
</dbReference>
<evidence type="ECO:0000256" key="4">
    <source>
        <dbReference type="SAM" id="Coils"/>
    </source>
</evidence>
<dbReference type="Gene3D" id="1.20.5.170">
    <property type="match status" value="1"/>
</dbReference>
<protein>
    <submittedName>
        <fullName evidence="7">Similar to Saccharomyces cerevisiae YHL009C YAP3 Basic leucine zipper (BZIP) transcription factor</fullName>
    </submittedName>
</protein>
<gene>
    <name evidence="7" type="ORF">BN980_GECA10s00307g</name>
</gene>
<feature type="compositionally biased region" description="Basic and acidic residues" evidence="5">
    <location>
        <begin position="173"/>
        <end position="185"/>
    </location>
</feature>
<comment type="caution">
    <text evidence="7">The sequence shown here is derived from an EMBL/GenBank/DDBJ whole genome shotgun (WGS) entry which is preliminary data.</text>
</comment>
<keyword evidence="4" id="KW-0175">Coiled coil</keyword>
<evidence type="ECO:0000256" key="1">
    <source>
        <dbReference type="ARBA" id="ARBA00004123"/>
    </source>
</evidence>
<dbReference type="PANTHER" id="PTHR40621">
    <property type="entry name" value="TRANSCRIPTION FACTOR KAPC-RELATED"/>
    <property type="match status" value="1"/>
</dbReference>
<dbReference type="GO" id="GO:0090575">
    <property type="term" value="C:RNA polymerase II transcription regulator complex"/>
    <property type="evidence" value="ECO:0007669"/>
    <property type="project" value="TreeGrafter"/>
</dbReference>